<organism evidence="1 2">
    <name type="scientific">Abeliophyllum distichum</name>
    <dbReference type="NCBI Taxonomy" id="126358"/>
    <lineage>
        <taxon>Eukaryota</taxon>
        <taxon>Viridiplantae</taxon>
        <taxon>Streptophyta</taxon>
        <taxon>Embryophyta</taxon>
        <taxon>Tracheophyta</taxon>
        <taxon>Spermatophyta</taxon>
        <taxon>Magnoliopsida</taxon>
        <taxon>eudicotyledons</taxon>
        <taxon>Gunneridae</taxon>
        <taxon>Pentapetalae</taxon>
        <taxon>asterids</taxon>
        <taxon>lamiids</taxon>
        <taxon>Lamiales</taxon>
        <taxon>Oleaceae</taxon>
        <taxon>Forsythieae</taxon>
        <taxon>Abeliophyllum</taxon>
    </lineage>
</organism>
<dbReference type="EMBL" id="JBFOLK010000005">
    <property type="protein sequence ID" value="KAL2513313.1"/>
    <property type="molecule type" value="Genomic_DNA"/>
</dbReference>
<proteinExistence type="predicted"/>
<sequence>MPSYAKFIKDILSNKRKLEEHEIVMLTKECSAILQNKLPPRLKDPGSFNIPCTIGSLFFDKALCDLGASVNLMPYSIFKQLGLGEAKSTTVTLQLTDRSIKRPRRIVEDILVKVGKFIFPADFIILDMYEDRDVPLILGRPFLATGRAVINVQKGELMLKLNDEHITFNVFKEIKFLSSPDSCFKIDAIEQKKTNTSTLKNQSEQKKYIPINKPKSKEKLSDKEDETFIVEFKQGGKTQSYQYDKGKIRLWKVTKNGCNDNRSKQMKSSKDIFKVS</sequence>
<protein>
    <submittedName>
        <fullName evidence="1">Aspartic peptidase domain containing protein</fullName>
    </submittedName>
</protein>
<dbReference type="AlphaFoldDB" id="A0ABD1TKQ6"/>
<name>A0ABD1TKQ6_9LAMI</name>
<keyword evidence="2" id="KW-1185">Reference proteome</keyword>
<dbReference type="PANTHER" id="PTHR33067">
    <property type="entry name" value="RNA-DIRECTED DNA POLYMERASE-RELATED"/>
    <property type="match status" value="1"/>
</dbReference>
<reference evidence="2" key="1">
    <citation type="submission" date="2024-07" db="EMBL/GenBank/DDBJ databases">
        <title>Two chromosome-level genome assemblies of Korean endemic species Abeliophyllum distichum and Forsythia ovata (Oleaceae).</title>
        <authorList>
            <person name="Jang H."/>
        </authorList>
    </citation>
    <scope>NUCLEOTIDE SEQUENCE [LARGE SCALE GENOMIC DNA]</scope>
</reference>
<dbReference type="PANTHER" id="PTHR33067:SF31">
    <property type="entry name" value="RNA-DIRECTED DNA POLYMERASE"/>
    <property type="match status" value="1"/>
</dbReference>
<evidence type="ECO:0000313" key="1">
    <source>
        <dbReference type="EMBL" id="KAL2513313.1"/>
    </source>
</evidence>
<comment type="caution">
    <text evidence="1">The sequence shown here is derived from an EMBL/GenBank/DDBJ whole genome shotgun (WGS) entry which is preliminary data.</text>
</comment>
<evidence type="ECO:0000313" key="2">
    <source>
        <dbReference type="Proteomes" id="UP001604336"/>
    </source>
</evidence>
<dbReference type="SUPFAM" id="SSF50630">
    <property type="entry name" value="Acid proteases"/>
    <property type="match status" value="1"/>
</dbReference>
<dbReference type="Proteomes" id="UP001604336">
    <property type="component" value="Unassembled WGS sequence"/>
</dbReference>
<dbReference type="CDD" id="cd00303">
    <property type="entry name" value="retropepsin_like"/>
    <property type="match status" value="1"/>
</dbReference>
<dbReference type="InterPro" id="IPR021109">
    <property type="entry name" value="Peptidase_aspartic_dom_sf"/>
</dbReference>
<accession>A0ABD1TKQ6</accession>
<gene>
    <name evidence="1" type="ORF">Adt_18913</name>
</gene>
<dbReference type="Gene3D" id="2.40.70.10">
    <property type="entry name" value="Acid Proteases"/>
    <property type="match status" value="1"/>
</dbReference>